<dbReference type="Proteomes" id="UP000695022">
    <property type="component" value="Unplaced"/>
</dbReference>
<accession>A0ABM1EW24</accession>
<feature type="compositionally biased region" description="Basic and acidic residues" evidence="1">
    <location>
        <begin position="28"/>
        <end position="62"/>
    </location>
</feature>
<name>A0ABM1EW24_PRICU</name>
<feature type="compositionally biased region" description="Low complexity" evidence="1">
    <location>
        <begin position="11"/>
        <end position="20"/>
    </location>
</feature>
<protein>
    <submittedName>
        <fullName evidence="3">Uncharacterized protein LOC106816328</fullName>
    </submittedName>
</protein>
<dbReference type="GeneID" id="106816328"/>
<reference evidence="3" key="1">
    <citation type="submission" date="2025-08" db="UniProtKB">
        <authorList>
            <consortium name="RefSeq"/>
        </authorList>
    </citation>
    <scope>IDENTIFICATION</scope>
</reference>
<dbReference type="RefSeq" id="XP_014676395.1">
    <property type="nucleotide sequence ID" value="XM_014820909.1"/>
</dbReference>
<evidence type="ECO:0000256" key="1">
    <source>
        <dbReference type="SAM" id="MobiDB-lite"/>
    </source>
</evidence>
<feature type="compositionally biased region" description="Low complexity" evidence="1">
    <location>
        <begin position="76"/>
        <end position="90"/>
    </location>
</feature>
<evidence type="ECO:0000313" key="2">
    <source>
        <dbReference type="Proteomes" id="UP000695022"/>
    </source>
</evidence>
<evidence type="ECO:0000313" key="3">
    <source>
        <dbReference type="RefSeq" id="XP_014676395.1"/>
    </source>
</evidence>
<gene>
    <name evidence="3" type="primary">LOC106816328</name>
</gene>
<proteinExistence type="predicted"/>
<keyword evidence="2" id="KW-1185">Reference proteome</keyword>
<feature type="region of interest" description="Disordered" evidence="1">
    <location>
        <begin position="1"/>
        <end position="103"/>
    </location>
</feature>
<organism evidence="2 3">
    <name type="scientific">Priapulus caudatus</name>
    <name type="common">Priapulid worm</name>
    <dbReference type="NCBI Taxonomy" id="37621"/>
    <lineage>
        <taxon>Eukaryota</taxon>
        <taxon>Metazoa</taxon>
        <taxon>Ecdysozoa</taxon>
        <taxon>Scalidophora</taxon>
        <taxon>Priapulida</taxon>
        <taxon>Priapulimorpha</taxon>
        <taxon>Priapulimorphida</taxon>
        <taxon>Priapulidae</taxon>
        <taxon>Priapulus</taxon>
    </lineage>
</organism>
<sequence length="103" mass="10516">MRSSAGGTVGGRVDAVGVAGSDIDEEEERRKLQETPDGGAKEEKEGEENKETTKAAKDEASRDAPVAAGNDTSDVAKPMAPTTPTGGTMKSEQVAAPVVENAS</sequence>